<dbReference type="Proteomes" id="UP001212821">
    <property type="component" value="Chromosome"/>
</dbReference>
<name>A0ABY7PVZ3_9ACTN</name>
<accession>A0ABY7PVZ3</accession>
<dbReference type="SUPFAM" id="SSF49265">
    <property type="entry name" value="Fibronectin type III"/>
    <property type="match status" value="1"/>
</dbReference>
<evidence type="ECO:0000313" key="1">
    <source>
        <dbReference type="EMBL" id="WBP84585.1"/>
    </source>
</evidence>
<dbReference type="RefSeq" id="WP_270139914.1">
    <property type="nucleotide sequence ID" value="NZ_CP115450.1"/>
</dbReference>
<sequence length="50" mass="5380">MHSRIIGYASSARTAHVDGLTAGHHYRVFMDTWNAAGEGKPRIAGTVTPN</sequence>
<protein>
    <recommendedName>
        <fullName evidence="3">Fibronectin type-III domain-containing protein</fullName>
    </recommendedName>
</protein>
<gene>
    <name evidence="1" type="ORF">O1G21_01065</name>
</gene>
<evidence type="ECO:0008006" key="3">
    <source>
        <dbReference type="Google" id="ProtNLM"/>
    </source>
</evidence>
<evidence type="ECO:0000313" key="2">
    <source>
        <dbReference type="Proteomes" id="UP001212821"/>
    </source>
</evidence>
<keyword evidence="2" id="KW-1185">Reference proteome</keyword>
<organism evidence="1 2">
    <name type="scientific">Kitasatospora cathayae</name>
    <dbReference type="NCBI Taxonomy" id="3004092"/>
    <lineage>
        <taxon>Bacteria</taxon>
        <taxon>Bacillati</taxon>
        <taxon>Actinomycetota</taxon>
        <taxon>Actinomycetes</taxon>
        <taxon>Kitasatosporales</taxon>
        <taxon>Streptomycetaceae</taxon>
        <taxon>Kitasatospora</taxon>
    </lineage>
</organism>
<dbReference type="EMBL" id="CP115450">
    <property type="protein sequence ID" value="WBP84585.1"/>
    <property type="molecule type" value="Genomic_DNA"/>
</dbReference>
<reference evidence="2" key="1">
    <citation type="submission" date="2022-12" db="EMBL/GenBank/DDBJ databases">
        <authorList>
            <person name="Mo P."/>
        </authorList>
    </citation>
    <scope>NUCLEOTIDE SEQUENCE [LARGE SCALE GENOMIC DNA]</scope>
    <source>
        <strain evidence="2">HUAS 3-15</strain>
    </source>
</reference>
<dbReference type="InterPro" id="IPR036116">
    <property type="entry name" value="FN3_sf"/>
</dbReference>
<proteinExistence type="predicted"/>